<protein>
    <submittedName>
        <fullName evidence="1">Uncharacterized protein</fullName>
    </submittedName>
</protein>
<dbReference type="AlphaFoldDB" id="A0A7M2WX98"/>
<dbReference type="KEGG" id="hbs:IPV69_01250"/>
<dbReference type="Proteomes" id="UP000593765">
    <property type="component" value="Chromosome"/>
</dbReference>
<gene>
    <name evidence="1" type="ORF">IPV69_01250</name>
</gene>
<evidence type="ECO:0000313" key="1">
    <source>
        <dbReference type="EMBL" id="QOV90029.1"/>
    </source>
</evidence>
<keyword evidence="2" id="KW-1185">Reference proteome</keyword>
<dbReference type="RefSeq" id="WP_206293098.1">
    <property type="nucleotide sequence ID" value="NZ_CP063458.1"/>
</dbReference>
<organism evidence="1 2">
    <name type="scientific">Humisphaera borealis</name>
    <dbReference type="NCBI Taxonomy" id="2807512"/>
    <lineage>
        <taxon>Bacteria</taxon>
        <taxon>Pseudomonadati</taxon>
        <taxon>Planctomycetota</taxon>
        <taxon>Phycisphaerae</taxon>
        <taxon>Tepidisphaerales</taxon>
        <taxon>Tepidisphaeraceae</taxon>
        <taxon>Humisphaera</taxon>
    </lineage>
</organism>
<sequence>MTIGQAARRLGALDALEASLLNAEQPGGPRWRDNVCQVRLEIAGSQIATALSDAAEKGQGLSGLGEEDFARRLAHLKTQRFTGVGQSGEPAVVVLSAPVQKGDQNASRVPKEAPEWVGRQMDADGRGAGSGLKGARAAESVALSQLRRQIDELPLRDGLTIGQAAAKDPRLDRVVTEAMRRARVSRVIYGVDGAEVRVSFDLDHFWRELLKSE</sequence>
<accession>A0A7M2WX98</accession>
<evidence type="ECO:0000313" key="2">
    <source>
        <dbReference type="Proteomes" id="UP000593765"/>
    </source>
</evidence>
<reference evidence="1 2" key="1">
    <citation type="submission" date="2020-10" db="EMBL/GenBank/DDBJ databases">
        <title>Wide distribution of Phycisphaera-like planctomycetes from WD2101 soil group in peatlands and genome analysis of the first cultivated representative.</title>
        <authorList>
            <person name="Dedysh S.N."/>
            <person name="Beletsky A.V."/>
            <person name="Ivanova A."/>
            <person name="Kulichevskaya I.S."/>
            <person name="Suzina N.E."/>
            <person name="Philippov D.A."/>
            <person name="Rakitin A.L."/>
            <person name="Mardanov A.V."/>
            <person name="Ravin N.V."/>
        </authorList>
    </citation>
    <scope>NUCLEOTIDE SEQUENCE [LARGE SCALE GENOMIC DNA]</scope>
    <source>
        <strain evidence="1 2">M1803</strain>
    </source>
</reference>
<name>A0A7M2WX98_9BACT</name>
<proteinExistence type="predicted"/>
<dbReference type="EMBL" id="CP063458">
    <property type="protein sequence ID" value="QOV90029.1"/>
    <property type="molecule type" value="Genomic_DNA"/>
</dbReference>